<gene>
    <name evidence="1" type="ORF">BJ508DRAFT_309425</name>
</gene>
<keyword evidence="2" id="KW-1185">Reference proteome</keyword>
<reference evidence="1 2" key="1">
    <citation type="journal article" date="2018" name="Nat. Ecol. Evol.">
        <title>Pezizomycetes genomes reveal the molecular basis of ectomycorrhizal truffle lifestyle.</title>
        <authorList>
            <person name="Murat C."/>
            <person name="Payen T."/>
            <person name="Noel B."/>
            <person name="Kuo A."/>
            <person name="Morin E."/>
            <person name="Chen J."/>
            <person name="Kohler A."/>
            <person name="Krizsan K."/>
            <person name="Balestrini R."/>
            <person name="Da Silva C."/>
            <person name="Montanini B."/>
            <person name="Hainaut M."/>
            <person name="Levati E."/>
            <person name="Barry K.W."/>
            <person name="Belfiori B."/>
            <person name="Cichocki N."/>
            <person name="Clum A."/>
            <person name="Dockter R.B."/>
            <person name="Fauchery L."/>
            <person name="Guy J."/>
            <person name="Iotti M."/>
            <person name="Le Tacon F."/>
            <person name="Lindquist E.A."/>
            <person name="Lipzen A."/>
            <person name="Malagnac F."/>
            <person name="Mello A."/>
            <person name="Molinier V."/>
            <person name="Miyauchi S."/>
            <person name="Poulain J."/>
            <person name="Riccioni C."/>
            <person name="Rubini A."/>
            <person name="Sitrit Y."/>
            <person name="Splivallo R."/>
            <person name="Traeger S."/>
            <person name="Wang M."/>
            <person name="Zifcakova L."/>
            <person name="Wipf D."/>
            <person name="Zambonelli A."/>
            <person name="Paolocci F."/>
            <person name="Nowrousian M."/>
            <person name="Ottonello S."/>
            <person name="Baldrian P."/>
            <person name="Spatafora J.W."/>
            <person name="Henrissat B."/>
            <person name="Nagy L.G."/>
            <person name="Aury J.M."/>
            <person name="Wincker P."/>
            <person name="Grigoriev I.V."/>
            <person name="Bonfante P."/>
            <person name="Martin F.M."/>
        </authorList>
    </citation>
    <scope>NUCLEOTIDE SEQUENCE [LARGE SCALE GENOMIC DNA]</scope>
    <source>
        <strain evidence="1 2">RN42</strain>
    </source>
</reference>
<organism evidence="1 2">
    <name type="scientific">Ascobolus immersus RN42</name>
    <dbReference type="NCBI Taxonomy" id="1160509"/>
    <lineage>
        <taxon>Eukaryota</taxon>
        <taxon>Fungi</taxon>
        <taxon>Dikarya</taxon>
        <taxon>Ascomycota</taxon>
        <taxon>Pezizomycotina</taxon>
        <taxon>Pezizomycetes</taxon>
        <taxon>Pezizales</taxon>
        <taxon>Ascobolaceae</taxon>
        <taxon>Ascobolus</taxon>
    </lineage>
</organism>
<dbReference type="Proteomes" id="UP000275078">
    <property type="component" value="Unassembled WGS sequence"/>
</dbReference>
<proteinExistence type="predicted"/>
<sequence length="231" mass="26129">MPPRRKSEPAQTATRFSLMSPYELNRINPPKPKRMIANYTLRESYTADNEANFKQFNEWCLRHSPTASQICKRFGPVHNGILFGSYDISRPTNALNPNRCIPNKAQCVQLELRRNWENKPMIAIMSPQNNDPNDARVTFGWAEAGGSNDYAIDALTELLAGHHVVSGYVLADDSYKVVHNRAQEDILGGKQVRESERMRLLCQTARLEFKVHFAGACPGSLDQQERALAQL</sequence>
<evidence type="ECO:0000313" key="2">
    <source>
        <dbReference type="Proteomes" id="UP000275078"/>
    </source>
</evidence>
<name>A0A3N4HYC0_ASCIM</name>
<evidence type="ECO:0000313" key="1">
    <source>
        <dbReference type="EMBL" id="RPA78177.1"/>
    </source>
</evidence>
<dbReference type="AlphaFoldDB" id="A0A3N4HYC0"/>
<protein>
    <submittedName>
        <fullName evidence="1">Uncharacterized protein</fullName>
    </submittedName>
</protein>
<accession>A0A3N4HYC0</accession>
<dbReference type="EMBL" id="ML119714">
    <property type="protein sequence ID" value="RPA78177.1"/>
    <property type="molecule type" value="Genomic_DNA"/>
</dbReference>